<proteinExistence type="inferred from homology"/>
<feature type="domain" description="Exostosin GT47" evidence="7">
    <location>
        <begin position="150"/>
        <end position="443"/>
    </location>
</feature>
<name>A0A0K9Q091_ZOSMR</name>
<dbReference type="PANTHER" id="PTHR11062:SF210">
    <property type="entry name" value="EXOSTOSIN FAMILY PROTEIN"/>
    <property type="match status" value="1"/>
</dbReference>
<comment type="subcellular location">
    <subcellularLocation>
        <location evidence="1">Golgi apparatus membrane</location>
        <topology evidence="1">Single-pass type II membrane protein</topology>
    </subcellularLocation>
</comment>
<evidence type="ECO:0000313" key="8">
    <source>
        <dbReference type="EMBL" id="KMZ74589.1"/>
    </source>
</evidence>
<protein>
    <submittedName>
        <fullName evidence="8">Glycosyltransferase, family GT47</fullName>
    </submittedName>
</protein>
<evidence type="ECO:0000256" key="5">
    <source>
        <dbReference type="ARBA" id="ARBA00023034"/>
    </source>
</evidence>
<keyword evidence="3" id="KW-0328">Glycosyltransferase</keyword>
<evidence type="ECO:0000256" key="3">
    <source>
        <dbReference type="ARBA" id="ARBA00022676"/>
    </source>
</evidence>
<keyword evidence="5" id="KW-0333">Golgi apparatus</keyword>
<keyword evidence="9" id="KW-1185">Reference proteome</keyword>
<dbReference type="GO" id="GO:0000139">
    <property type="term" value="C:Golgi membrane"/>
    <property type="evidence" value="ECO:0007669"/>
    <property type="project" value="UniProtKB-SubCell"/>
</dbReference>
<dbReference type="InterPro" id="IPR004263">
    <property type="entry name" value="Exostosin"/>
</dbReference>
<evidence type="ECO:0000256" key="6">
    <source>
        <dbReference type="SAM" id="Phobius"/>
    </source>
</evidence>
<accession>A0A0K9Q091</accession>
<comment type="caution">
    <text evidence="8">The sequence shown here is derived from an EMBL/GenBank/DDBJ whole genome shotgun (WGS) entry which is preliminary data.</text>
</comment>
<feature type="transmembrane region" description="Helical" evidence="6">
    <location>
        <begin position="15"/>
        <end position="34"/>
    </location>
</feature>
<dbReference type="Pfam" id="PF03016">
    <property type="entry name" value="Exostosin_GT47"/>
    <property type="match status" value="1"/>
</dbReference>
<dbReference type="GO" id="GO:0016757">
    <property type="term" value="F:glycosyltransferase activity"/>
    <property type="evidence" value="ECO:0007669"/>
    <property type="project" value="UniProtKB-KW"/>
</dbReference>
<organism evidence="8 9">
    <name type="scientific">Zostera marina</name>
    <name type="common">Eelgrass</name>
    <dbReference type="NCBI Taxonomy" id="29655"/>
    <lineage>
        <taxon>Eukaryota</taxon>
        <taxon>Viridiplantae</taxon>
        <taxon>Streptophyta</taxon>
        <taxon>Embryophyta</taxon>
        <taxon>Tracheophyta</taxon>
        <taxon>Spermatophyta</taxon>
        <taxon>Magnoliopsida</taxon>
        <taxon>Liliopsida</taxon>
        <taxon>Zosteraceae</taxon>
        <taxon>Zostera</taxon>
    </lineage>
</organism>
<keyword evidence="8" id="KW-0808">Transferase</keyword>
<evidence type="ECO:0000259" key="7">
    <source>
        <dbReference type="Pfam" id="PF03016"/>
    </source>
</evidence>
<dbReference type="STRING" id="29655.A0A0K9Q091"/>
<comment type="similarity">
    <text evidence="2">Belongs to the glycosyltransferase 47 family.</text>
</comment>
<dbReference type="Proteomes" id="UP000036987">
    <property type="component" value="Unassembled WGS sequence"/>
</dbReference>
<evidence type="ECO:0000256" key="1">
    <source>
        <dbReference type="ARBA" id="ARBA00004323"/>
    </source>
</evidence>
<keyword evidence="4" id="KW-0735">Signal-anchor</keyword>
<gene>
    <name evidence="8" type="ORF">ZOSMA_125G00520</name>
</gene>
<dbReference type="AlphaFoldDB" id="A0A0K9Q091"/>
<dbReference type="InterPro" id="IPR040911">
    <property type="entry name" value="Exostosin_GT47"/>
</dbReference>
<evidence type="ECO:0000256" key="4">
    <source>
        <dbReference type="ARBA" id="ARBA00022968"/>
    </source>
</evidence>
<reference evidence="9" key="1">
    <citation type="journal article" date="2016" name="Nature">
        <title>The genome of the seagrass Zostera marina reveals angiosperm adaptation to the sea.</title>
        <authorList>
            <person name="Olsen J.L."/>
            <person name="Rouze P."/>
            <person name="Verhelst B."/>
            <person name="Lin Y.-C."/>
            <person name="Bayer T."/>
            <person name="Collen J."/>
            <person name="Dattolo E."/>
            <person name="De Paoli E."/>
            <person name="Dittami S."/>
            <person name="Maumus F."/>
            <person name="Michel G."/>
            <person name="Kersting A."/>
            <person name="Lauritano C."/>
            <person name="Lohaus R."/>
            <person name="Toepel M."/>
            <person name="Tonon T."/>
            <person name="Vanneste K."/>
            <person name="Amirebrahimi M."/>
            <person name="Brakel J."/>
            <person name="Bostroem C."/>
            <person name="Chovatia M."/>
            <person name="Grimwood J."/>
            <person name="Jenkins J.W."/>
            <person name="Jueterbock A."/>
            <person name="Mraz A."/>
            <person name="Stam W.T."/>
            <person name="Tice H."/>
            <person name="Bornberg-Bauer E."/>
            <person name="Green P.J."/>
            <person name="Pearson G.A."/>
            <person name="Procaccini G."/>
            <person name="Duarte C.M."/>
            <person name="Schmutz J."/>
            <person name="Reusch T.B.H."/>
            <person name="Van de Peer Y."/>
        </authorList>
    </citation>
    <scope>NUCLEOTIDE SEQUENCE [LARGE SCALE GENOMIC DNA]</scope>
    <source>
        <strain evidence="9">cv. Finnish</strain>
    </source>
</reference>
<keyword evidence="6" id="KW-1133">Transmembrane helix</keyword>
<evidence type="ECO:0000256" key="2">
    <source>
        <dbReference type="ARBA" id="ARBA00010271"/>
    </source>
</evidence>
<dbReference type="OrthoDB" id="1924787at2759"/>
<keyword evidence="6" id="KW-0472">Membrane</keyword>
<dbReference type="PANTHER" id="PTHR11062">
    <property type="entry name" value="EXOSTOSIN HEPARAN SULFATE GLYCOSYLTRANSFERASE -RELATED"/>
    <property type="match status" value="1"/>
</dbReference>
<keyword evidence="6" id="KW-0812">Transmembrane</keyword>
<sequence length="498" mass="58144">MSVLFQMSKGWKTRIILKPQIFVVIGLFFLFILLQQQSTILSPKISQIPIPILDIWKNITDVVVGSGAISNPNPVQEKNICSISDMEDLLYKSRASHRLQVPNWPSEVDRQMMHAREEIEKAPTLTDEQQLYQPIFRNLSTFKRSYELMEKILKVYVYKEGDKPVFHQPFFRNLYASEGWFMNQMESSTEFRVDDPSKAHLFYIPFSSVHLRKKYCPPGFHSKRIMIQHLNNFTLLVSSKYPFWNRTDGADHFLIGCHDWAHAVTKKSSMHTAIRGLCTSDVKLGFEIGKDIALPATKVLVKLDPHRNIGGRPAEKRSTLVFFAGSLDSRTVRQNLVQYWEKKDPTMLITGRIPPLIEVINTTDNKPIMVNSYVHYMKNSKYCISPRGYEVWSPRLMETIFYGCVPIIMSDNFVPPLFDVLNWSEFSVILPEKEVPNLKQILMDIPHWRYLELEKGVREVRRHFLWNIKPVKYDIFHMILHSAWSNRMYQIGVQSDRV</sequence>
<evidence type="ECO:0000313" key="9">
    <source>
        <dbReference type="Proteomes" id="UP000036987"/>
    </source>
</evidence>
<dbReference type="EMBL" id="LFYR01000277">
    <property type="protein sequence ID" value="KMZ74589.1"/>
    <property type="molecule type" value="Genomic_DNA"/>
</dbReference>